<dbReference type="Pfam" id="PF07690">
    <property type="entry name" value="MFS_1"/>
    <property type="match status" value="1"/>
</dbReference>
<dbReference type="InterPro" id="IPR036259">
    <property type="entry name" value="MFS_trans_sf"/>
</dbReference>
<feature type="transmembrane region" description="Helical" evidence="3">
    <location>
        <begin position="141"/>
        <end position="160"/>
    </location>
</feature>
<dbReference type="Proteomes" id="UP000037751">
    <property type="component" value="Unassembled WGS sequence"/>
</dbReference>
<evidence type="ECO:0000256" key="3">
    <source>
        <dbReference type="SAM" id="Phobius"/>
    </source>
</evidence>
<dbReference type="Gene3D" id="1.20.1250.20">
    <property type="entry name" value="MFS general substrate transporter like domains"/>
    <property type="match status" value="2"/>
</dbReference>
<comment type="similarity">
    <text evidence="2">Belongs to the major facilitator superfamily. Monocarboxylate porter (TC 2.A.1.13) family.</text>
</comment>
<dbReference type="STRING" id="77020.A0A0M8MRP4"/>
<reference evidence="4 5" key="1">
    <citation type="submission" date="2015-07" db="EMBL/GenBank/DDBJ databases">
        <title>Draft Genome Sequence of Malassezia furfur CBS1878 and Malassezia pachydermatis CBS1879.</title>
        <authorList>
            <person name="Triana S."/>
            <person name="Ohm R."/>
            <person name="Gonzalez A."/>
            <person name="DeCock H."/>
            <person name="Restrepo S."/>
            <person name="Celis A."/>
        </authorList>
    </citation>
    <scope>NUCLEOTIDE SEQUENCE [LARGE SCALE GENOMIC DNA]</scope>
    <source>
        <strain evidence="4 5">CBS 1879</strain>
    </source>
</reference>
<dbReference type="GO" id="GO:0016020">
    <property type="term" value="C:membrane"/>
    <property type="evidence" value="ECO:0007669"/>
    <property type="project" value="UniProtKB-SubCell"/>
</dbReference>
<keyword evidence="3" id="KW-1133">Transmembrane helix</keyword>
<dbReference type="OrthoDB" id="6509908at2759"/>
<organism evidence="4 5">
    <name type="scientific">Malassezia pachydermatis</name>
    <dbReference type="NCBI Taxonomy" id="77020"/>
    <lineage>
        <taxon>Eukaryota</taxon>
        <taxon>Fungi</taxon>
        <taxon>Dikarya</taxon>
        <taxon>Basidiomycota</taxon>
        <taxon>Ustilaginomycotina</taxon>
        <taxon>Malasseziomycetes</taxon>
        <taxon>Malasseziales</taxon>
        <taxon>Malasseziaceae</taxon>
        <taxon>Malassezia</taxon>
    </lineage>
</organism>
<comment type="subcellular location">
    <subcellularLocation>
        <location evidence="1">Membrane</location>
        <topology evidence="1">Multi-pass membrane protein</topology>
    </subcellularLocation>
</comment>
<proteinExistence type="inferred from homology"/>
<dbReference type="GO" id="GO:0022857">
    <property type="term" value="F:transmembrane transporter activity"/>
    <property type="evidence" value="ECO:0007669"/>
    <property type="project" value="InterPro"/>
</dbReference>
<evidence type="ECO:0000256" key="1">
    <source>
        <dbReference type="ARBA" id="ARBA00004141"/>
    </source>
</evidence>
<dbReference type="VEuPathDB" id="FungiDB:Malapachy_0452"/>
<feature type="transmembrane region" description="Helical" evidence="3">
    <location>
        <begin position="74"/>
        <end position="96"/>
    </location>
</feature>
<sequence length="211" mass="23233">MFALAIVTTGTSTGGMIFPAIAERLLNTTGFGWMIRVMGFVMLFNAIIILLLLRPRVPPRKGGPFVEWKAFLDPVYTLYVAGAFFCIWGNFVVYFYNRSFARNILHTSSDTSFELLLVMNAIGYPGRIIPAIIADRYLGPVNTLIPAALLSGIVMGTWMAVDKLQGEWAFTIVYGFFSSGVMGLVPSALSSLTDDLSKLGIRMGLAERRAR</sequence>
<dbReference type="EMBL" id="LGAV01000008">
    <property type="protein sequence ID" value="KOS12974.1"/>
    <property type="molecule type" value="Genomic_DNA"/>
</dbReference>
<keyword evidence="3" id="KW-0472">Membrane</keyword>
<comment type="caution">
    <text evidence="4">The sequence shown here is derived from an EMBL/GenBank/DDBJ whole genome shotgun (WGS) entry which is preliminary data.</text>
</comment>
<evidence type="ECO:0000256" key="2">
    <source>
        <dbReference type="ARBA" id="ARBA00006727"/>
    </source>
</evidence>
<dbReference type="RefSeq" id="XP_017990606.1">
    <property type="nucleotide sequence ID" value="XM_018134971.1"/>
</dbReference>
<dbReference type="PANTHER" id="PTHR11360:SF130">
    <property type="entry name" value="MAJOR FACILITATOR SUPERFAMILY (MFS) PROFILE DOMAIN-CONTAINING PROTEIN-RELATED"/>
    <property type="match status" value="1"/>
</dbReference>
<dbReference type="InterPro" id="IPR050327">
    <property type="entry name" value="Proton-linked_MCT"/>
</dbReference>
<protein>
    <submittedName>
        <fullName evidence="4">Mfs monocarboxylate transporter</fullName>
    </submittedName>
</protein>
<evidence type="ECO:0000313" key="4">
    <source>
        <dbReference type="EMBL" id="KOS12974.1"/>
    </source>
</evidence>
<name>A0A0M8MRP4_9BASI</name>
<keyword evidence="5" id="KW-1185">Reference proteome</keyword>
<dbReference type="AlphaFoldDB" id="A0A0M8MRP4"/>
<dbReference type="SUPFAM" id="SSF103473">
    <property type="entry name" value="MFS general substrate transporter"/>
    <property type="match status" value="1"/>
</dbReference>
<dbReference type="GeneID" id="28726846"/>
<dbReference type="InterPro" id="IPR011701">
    <property type="entry name" value="MFS"/>
</dbReference>
<evidence type="ECO:0000313" key="5">
    <source>
        <dbReference type="Proteomes" id="UP000037751"/>
    </source>
</evidence>
<gene>
    <name evidence="4" type="ORF">Malapachy_0452</name>
</gene>
<feature type="transmembrane region" description="Helical" evidence="3">
    <location>
        <begin position="32"/>
        <end position="53"/>
    </location>
</feature>
<keyword evidence="3" id="KW-0812">Transmembrane</keyword>
<accession>A0A0M8MRP4</accession>
<dbReference type="PANTHER" id="PTHR11360">
    <property type="entry name" value="MONOCARBOXYLATE TRANSPORTER"/>
    <property type="match status" value="1"/>
</dbReference>
<feature type="transmembrane region" description="Helical" evidence="3">
    <location>
        <begin position="172"/>
        <end position="193"/>
    </location>
</feature>